<dbReference type="InParanoid" id="A0LH73"/>
<proteinExistence type="predicted"/>
<protein>
    <submittedName>
        <fullName evidence="1">Uncharacterized protein</fullName>
    </submittedName>
</protein>
<organism evidence="1 2">
    <name type="scientific">Syntrophobacter fumaroxidans (strain DSM 10017 / MPOB)</name>
    <dbReference type="NCBI Taxonomy" id="335543"/>
    <lineage>
        <taxon>Bacteria</taxon>
        <taxon>Pseudomonadati</taxon>
        <taxon>Thermodesulfobacteriota</taxon>
        <taxon>Syntrophobacteria</taxon>
        <taxon>Syntrophobacterales</taxon>
        <taxon>Syntrophobacteraceae</taxon>
        <taxon>Syntrophobacter</taxon>
    </lineage>
</organism>
<name>A0LH73_SYNFM</name>
<sequence>MEAAELAELIRERTKSGELLASADLEAAIADRHIPVSGGATEPPDIPALIREAMISHPDIQMIPDDSGGAWYFSEQSMTVAYARLQLLKGRGPLGMMAEVIREHSRVYPRPVPLALFRCAPFSLSDDDIALCLKEMTGLLPYRDIAHLTTSIGNLYAYSTDHLEPGHAAMLAEWADVGQVENP</sequence>
<dbReference type="AlphaFoldDB" id="A0LH73"/>
<evidence type="ECO:0000313" key="1">
    <source>
        <dbReference type="EMBL" id="ABK16775.1"/>
    </source>
</evidence>
<accession>A0LH73</accession>
<dbReference type="EMBL" id="CP000478">
    <property type="protein sequence ID" value="ABK16775.1"/>
    <property type="molecule type" value="Genomic_DNA"/>
</dbReference>
<dbReference type="eggNOG" id="ENOG502ZHI0">
    <property type="taxonomic scope" value="Bacteria"/>
</dbReference>
<dbReference type="FunCoup" id="A0LH73">
    <property type="interactions" value="19"/>
</dbReference>
<gene>
    <name evidence="1" type="ordered locus">Sfum_1081</name>
</gene>
<dbReference type="HOGENOM" id="CLU_111062_0_0_7"/>
<dbReference type="KEGG" id="sfu:Sfum_1081"/>
<dbReference type="STRING" id="335543.Sfum_1081"/>
<reference evidence="1 2" key="1">
    <citation type="submission" date="2006-10" db="EMBL/GenBank/DDBJ databases">
        <title>Complete sequence of Syntrophobacter fumaroxidans MPOB.</title>
        <authorList>
            <consortium name="US DOE Joint Genome Institute"/>
            <person name="Copeland A."/>
            <person name="Lucas S."/>
            <person name="Lapidus A."/>
            <person name="Barry K."/>
            <person name="Detter J.C."/>
            <person name="Glavina del Rio T."/>
            <person name="Hammon N."/>
            <person name="Israni S."/>
            <person name="Pitluck S."/>
            <person name="Goltsman E.G."/>
            <person name="Martinez M."/>
            <person name="Schmutz J."/>
            <person name="Larimer F."/>
            <person name="Land M."/>
            <person name="Hauser L."/>
            <person name="Kyrpides N."/>
            <person name="Kim E."/>
            <person name="Boone D.R."/>
            <person name="Brockman F."/>
            <person name="Culley D."/>
            <person name="Ferry J."/>
            <person name="Gunsalus R."/>
            <person name="McInerney M.J."/>
            <person name="Morrison M."/>
            <person name="Plugge C."/>
            <person name="Rohlin L."/>
            <person name="Scholten J."/>
            <person name="Sieber J."/>
            <person name="Stams A.J.M."/>
            <person name="Worm P."/>
            <person name="Henstra A.M."/>
            <person name="Richardson P."/>
        </authorList>
    </citation>
    <scope>NUCLEOTIDE SEQUENCE [LARGE SCALE GENOMIC DNA]</scope>
    <source>
        <strain evidence="2">DSM 10017 / MPOB</strain>
    </source>
</reference>
<dbReference type="Proteomes" id="UP000001784">
    <property type="component" value="Chromosome"/>
</dbReference>
<keyword evidence="2" id="KW-1185">Reference proteome</keyword>
<evidence type="ECO:0000313" key="2">
    <source>
        <dbReference type="Proteomes" id="UP000001784"/>
    </source>
</evidence>